<feature type="compositionally biased region" description="Polar residues" evidence="1">
    <location>
        <begin position="79"/>
        <end position="97"/>
    </location>
</feature>
<evidence type="ECO:0000313" key="2">
    <source>
        <dbReference type="EMBL" id="RKF56629.1"/>
    </source>
</evidence>
<accession>A0A420HH02</accession>
<reference evidence="2 3" key="1">
    <citation type="journal article" date="2018" name="BMC Genomics">
        <title>Comparative genome analyses reveal sequence features reflecting distinct modes of host-adaptation between dicot and monocot powdery mildew.</title>
        <authorList>
            <person name="Wu Y."/>
            <person name="Ma X."/>
            <person name="Pan Z."/>
            <person name="Kale S.D."/>
            <person name="Song Y."/>
            <person name="King H."/>
            <person name="Zhang Q."/>
            <person name="Presley C."/>
            <person name="Deng X."/>
            <person name="Wei C.I."/>
            <person name="Xiao S."/>
        </authorList>
    </citation>
    <scope>NUCLEOTIDE SEQUENCE [LARGE SCALE GENOMIC DNA]</scope>
    <source>
        <strain evidence="2">UMSG3</strain>
    </source>
</reference>
<comment type="caution">
    <text evidence="2">The sequence shown here is derived from an EMBL/GenBank/DDBJ whole genome shotgun (WGS) entry which is preliminary data.</text>
</comment>
<dbReference type="AlphaFoldDB" id="A0A420HH02"/>
<feature type="compositionally biased region" description="Polar residues" evidence="1">
    <location>
        <begin position="144"/>
        <end position="176"/>
    </location>
</feature>
<evidence type="ECO:0000313" key="3">
    <source>
        <dbReference type="Proteomes" id="UP000283383"/>
    </source>
</evidence>
<name>A0A420HH02_9PEZI</name>
<keyword evidence="3" id="KW-1185">Reference proteome</keyword>
<feature type="region of interest" description="Disordered" evidence="1">
    <location>
        <begin position="1"/>
        <end position="56"/>
    </location>
</feature>
<dbReference type="Proteomes" id="UP000283383">
    <property type="component" value="Unassembled WGS sequence"/>
</dbReference>
<feature type="region of interest" description="Disordered" evidence="1">
    <location>
        <begin position="79"/>
        <end position="99"/>
    </location>
</feature>
<gene>
    <name evidence="2" type="ORF">GcM3_194026</name>
</gene>
<organism evidence="2 3">
    <name type="scientific">Golovinomyces cichoracearum</name>
    <dbReference type="NCBI Taxonomy" id="62708"/>
    <lineage>
        <taxon>Eukaryota</taxon>
        <taxon>Fungi</taxon>
        <taxon>Dikarya</taxon>
        <taxon>Ascomycota</taxon>
        <taxon>Pezizomycotina</taxon>
        <taxon>Leotiomycetes</taxon>
        <taxon>Erysiphales</taxon>
        <taxon>Erysiphaceae</taxon>
        <taxon>Golovinomyces</taxon>
    </lineage>
</organism>
<protein>
    <submittedName>
        <fullName evidence="2">Uncharacterized protein</fullName>
    </submittedName>
</protein>
<evidence type="ECO:0000256" key="1">
    <source>
        <dbReference type="SAM" id="MobiDB-lite"/>
    </source>
</evidence>
<sequence length="373" mass="41486">MDENARRRRLNESPYVAPDPRLNQENQNRGFTAVATERLRPAPVNNSAPMPRGVPPGTAYPGYYQVTSPSFSSNLQFQQTAGYGQDQRQQPQPSFATYNPDIMYNVSQQASQGNAYNPATQFQTRQSTNTQILSDVNNPYFPSEPSSNAEATSLQHHVTSSSAPAYSQHQNQQNQGDRGPLIPHGYSNMTMSSIPQSAEVMEEGQFTSPGPGMEAAYASYQAALKEIFSNIIQGRLSEASQSLVEISEWLLGHVQDLGLTVDEVSLHADRIRLWGEFNSAWLGIFQKQKDLLESGIRIMPPQSLISQEFVNKMARHLIRMCDVVERYGLVDYQLGVAEERIMQILMESLDLQESIEKSGDIDGHSSSLNQAPP</sequence>
<proteinExistence type="predicted"/>
<dbReference type="EMBL" id="MCBQ01019419">
    <property type="protein sequence ID" value="RKF56629.1"/>
    <property type="molecule type" value="Genomic_DNA"/>
</dbReference>
<feature type="region of interest" description="Disordered" evidence="1">
    <location>
        <begin position="134"/>
        <end position="189"/>
    </location>
</feature>